<dbReference type="SMART" id="SM00849">
    <property type="entry name" value="Lactamase_B"/>
    <property type="match status" value="1"/>
</dbReference>
<dbReference type="PANTHER" id="PTHR43084:SF1">
    <property type="entry name" value="PERSULFIDE DIOXYGENASE ETHE1, MITOCHONDRIAL"/>
    <property type="match status" value="1"/>
</dbReference>
<keyword evidence="4" id="KW-1185">Reference proteome</keyword>
<dbReference type="InterPro" id="IPR044528">
    <property type="entry name" value="POD-like_MBL-fold"/>
</dbReference>
<gene>
    <name evidence="3" type="ORF">HAQ05_23900</name>
</gene>
<keyword evidence="1" id="KW-0479">Metal-binding</keyword>
<dbReference type="Gene3D" id="3.60.15.10">
    <property type="entry name" value="Ribonuclease Z/Hydroxyacylglutathione hydrolase-like"/>
    <property type="match status" value="1"/>
</dbReference>
<evidence type="ECO:0000259" key="2">
    <source>
        <dbReference type="SMART" id="SM00849"/>
    </source>
</evidence>
<evidence type="ECO:0000313" key="4">
    <source>
        <dbReference type="Proteomes" id="UP000805841"/>
    </source>
</evidence>
<dbReference type="InterPro" id="IPR001279">
    <property type="entry name" value="Metallo-B-lactamas"/>
</dbReference>
<sequence>MADRLQVEAFFDPATSTLSYLVLDAPSGDCAVIDSVLDFEPKAARTSTASADRLIARVRELGATVRWVLDTHVHADHLSAALYVKAQLGGQVGIGQGVCRVQQVFARWFDLARYPVGSGAPFDLLLDDGATLALGGLVIRVLHTPGHTPACVTYVLEEAGTPRAAFVGDTLFSPDYGTARCDFPGGDARQLFQSIQRILALPPATALYLCHDYRPGGRALSCMQTVAEQRAENVHVRHGTEEQAFVTLRQARDAQLELPALMLPAVQLNLHAGQLPEPDADGVRYLKIPLNLF</sequence>
<dbReference type="PANTHER" id="PTHR43084">
    <property type="entry name" value="PERSULFIDE DIOXYGENASE ETHE1"/>
    <property type="match status" value="1"/>
</dbReference>
<dbReference type="Pfam" id="PF00753">
    <property type="entry name" value="Lactamase_B"/>
    <property type="match status" value="1"/>
</dbReference>
<reference evidence="3 4" key="1">
    <citation type="journal article" date="2020" name="Insects">
        <title>Bacteria Belonging to Pseudomonas typographi sp. nov. from the Bark Beetle Ips typographus Have Genomic Potential to Aid in the Host Ecology.</title>
        <authorList>
            <person name="Peral-Aranega E."/>
            <person name="Saati-Santamaria Z."/>
            <person name="Kolarik M."/>
            <person name="Rivas R."/>
            <person name="Garcia-Fraile P."/>
        </authorList>
    </citation>
    <scope>NUCLEOTIDE SEQUENCE [LARGE SCALE GENOMIC DNA]</scope>
    <source>
        <strain evidence="3 4">CA3A</strain>
    </source>
</reference>
<dbReference type="Proteomes" id="UP000805841">
    <property type="component" value="Unassembled WGS sequence"/>
</dbReference>
<organism evidence="3 4">
    <name type="scientific">Pseudomonas typographi</name>
    <dbReference type="NCBI Taxonomy" id="2715964"/>
    <lineage>
        <taxon>Bacteria</taxon>
        <taxon>Pseudomonadati</taxon>
        <taxon>Pseudomonadota</taxon>
        <taxon>Gammaproteobacteria</taxon>
        <taxon>Pseudomonadales</taxon>
        <taxon>Pseudomonadaceae</taxon>
        <taxon>Pseudomonas</taxon>
    </lineage>
</organism>
<dbReference type="EMBL" id="JAAOCA010000040">
    <property type="protein sequence ID" value="MBD1601725.1"/>
    <property type="molecule type" value="Genomic_DNA"/>
</dbReference>
<feature type="domain" description="Metallo-beta-lactamase" evidence="2">
    <location>
        <begin position="16"/>
        <end position="211"/>
    </location>
</feature>
<evidence type="ECO:0000313" key="3">
    <source>
        <dbReference type="EMBL" id="MBD1601725.1"/>
    </source>
</evidence>
<proteinExistence type="predicted"/>
<protein>
    <submittedName>
        <fullName evidence="3">MBL fold metallo-hydrolase</fullName>
    </submittedName>
</protein>
<dbReference type="InterPro" id="IPR036866">
    <property type="entry name" value="RibonucZ/Hydroxyglut_hydro"/>
</dbReference>
<dbReference type="RefSeq" id="WP_190425517.1">
    <property type="nucleotide sequence ID" value="NZ_JAAOCA010000040.1"/>
</dbReference>
<dbReference type="SUPFAM" id="SSF56281">
    <property type="entry name" value="Metallo-hydrolase/oxidoreductase"/>
    <property type="match status" value="1"/>
</dbReference>
<dbReference type="CDD" id="cd07724">
    <property type="entry name" value="POD-like_MBL-fold"/>
    <property type="match status" value="1"/>
</dbReference>
<accession>A0ABR7Z8H4</accession>
<dbReference type="InterPro" id="IPR051682">
    <property type="entry name" value="Mito_Persulfide_Diox"/>
</dbReference>
<name>A0ABR7Z8H4_9PSED</name>
<evidence type="ECO:0000256" key="1">
    <source>
        <dbReference type="ARBA" id="ARBA00022723"/>
    </source>
</evidence>
<comment type="caution">
    <text evidence="3">The sequence shown here is derived from an EMBL/GenBank/DDBJ whole genome shotgun (WGS) entry which is preliminary data.</text>
</comment>